<accession>A0AB34FVW9</accession>
<gene>
    <name evidence="2" type="ORF">O9K51_04678</name>
</gene>
<comment type="caution">
    <text evidence="2">The sequence shown here is derived from an EMBL/GenBank/DDBJ whole genome shotgun (WGS) entry which is preliminary data.</text>
</comment>
<evidence type="ECO:0000313" key="2">
    <source>
        <dbReference type="EMBL" id="KAJ6443499.1"/>
    </source>
</evidence>
<reference evidence="2" key="1">
    <citation type="submission" date="2023-01" db="EMBL/GenBank/DDBJ databases">
        <title>The growth and conidiation of Purpureocillium lavendulum are regulated by nitrogen source and histone H3K14 acetylation.</title>
        <authorList>
            <person name="Tang P."/>
            <person name="Han J."/>
            <person name="Zhang C."/>
            <person name="Tang P."/>
            <person name="Qi F."/>
            <person name="Zhang K."/>
            <person name="Liang L."/>
        </authorList>
    </citation>
    <scope>NUCLEOTIDE SEQUENCE</scope>
    <source>
        <strain evidence="2">YMF1.00683</strain>
    </source>
</reference>
<keyword evidence="1" id="KW-0812">Transmembrane</keyword>
<dbReference type="Proteomes" id="UP001163105">
    <property type="component" value="Unassembled WGS sequence"/>
</dbReference>
<keyword evidence="3" id="KW-1185">Reference proteome</keyword>
<feature type="transmembrane region" description="Helical" evidence="1">
    <location>
        <begin position="12"/>
        <end position="33"/>
    </location>
</feature>
<name>A0AB34FVW9_9HYPO</name>
<proteinExistence type="predicted"/>
<organism evidence="2 3">
    <name type="scientific">Purpureocillium lavendulum</name>
    <dbReference type="NCBI Taxonomy" id="1247861"/>
    <lineage>
        <taxon>Eukaryota</taxon>
        <taxon>Fungi</taxon>
        <taxon>Dikarya</taxon>
        <taxon>Ascomycota</taxon>
        <taxon>Pezizomycotina</taxon>
        <taxon>Sordariomycetes</taxon>
        <taxon>Hypocreomycetidae</taxon>
        <taxon>Hypocreales</taxon>
        <taxon>Ophiocordycipitaceae</taxon>
        <taxon>Purpureocillium</taxon>
    </lineage>
</organism>
<keyword evidence="1" id="KW-0472">Membrane</keyword>
<dbReference type="EMBL" id="JAQHRD010000003">
    <property type="protein sequence ID" value="KAJ6443499.1"/>
    <property type="molecule type" value="Genomic_DNA"/>
</dbReference>
<evidence type="ECO:0000256" key="1">
    <source>
        <dbReference type="SAM" id="Phobius"/>
    </source>
</evidence>
<evidence type="ECO:0000313" key="3">
    <source>
        <dbReference type="Proteomes" id="UP001163105"/>
    </source>
</evidence>
<keyword evidence="1" id="KW-1133">Transmembrane helix</keyword>
<sequence>MFMSEYSPFYQFLVAASAMVVVVNMMFLAVRLLGRGKGRGALPPDADPSDTDLARSVRLCWTPRWLRARADGFPQDPKCRARDAATTYWPREGSCGDA</sequence>
<dbReference type="AlphaFoldDB" id="A0AB34FVW9"/>
<protein>
    <submittedName>
        <fullName evidence="2">Uncharacterized protein</fullName>
    </submittedName>
</protein>